<feature type="domain" description="Bacterial Ig-like" evidence="2">
    <location>
        <begin position="243"/>
        <end position="351"/>
    </location>
</feature>
<dbReference type="AlphaFoldDB" id="A0A4Z0V6C4"/>
<comment type="caution">
    <text evidence="3">The sequence shown here is derived from an EMBL/GenBank/DDBJ whole genome shotgun (WGS) entry which is preliminary data.</text>
</comment>
<dbReference type="PANTHER" id="PTHR30336:SF6">
    <property type="entry name" value="INTEGRAL MEMBRANE PROTEIN"/>
    <property type="match status" value="1"/>
</dbReference>
<dbReference type="EMBL" id="SJSA01000002">
    <property type="protein sequence ID" value="TGG36985.1"/>
    <property type="molecule type" value="Genomic_DNA"/>
</dbReference>
<accession>A0A4Z0V6C4</accession>
<dbReference type="InterPro" id="IPR046878">
    <property type="entry name" value="Big_14"/>
</dbReference>
<reference evidence="3 4" key="1">
    <citation type="submission" date="2019-02" db="EMBL/GenBank/DDBJ databases">
        <title>Isolation and identification of novel species under the genus Muribaculum.</title>
        <authorList>
            <person name="Miyake S."/>
            <person name="Ding Y."/>
            <person name="Low A."/>
            <person name="Soh M."/>
            <person name="Seedorf H."/>
        </authorList>
    </citation>
    <scope>NUCLEOTIDE SEQUENCE [LARGE SCALE GENOMIC DNA]</scope>
    <source>
        <strain evidence="3 4">TLL-A3</strain>
    </source>
</reference>
<dbReference type="RefSeq" id="WP_135472678.1">
    <property type="nucleotide sequence ID" value="NZ_SJSA01000002.1"/>
</dbReference>
<dbReference type="Pfam" id="PF20251">
    <property type="entry name" value="Big_14"/>
    <property type="match status" value="1"/>
</dbReference>
<evidence type="ECO:0000259" key="2">
    <source>
        <dbReference type="Pfam" id="PF20251"/>
    </source>
</evidence>
<dbReference type="Proteomes" id="UP000297635">
    <property type="component" value="Unassembled WGS sequence"/>
</dbReference>
<organism evidence="3 4">
    <name type="scientific">Duncaniella freteri</name>
    <dbReference type="NCBI Taxonomy" id="2530391"/>
    <lineage>
        <taxon>Bacteria</taxon>
        <taxon>Pseudomonadati</taxon>
        <taxon>Bacteroidota</taxon>
        <taxon>Bacteroidia</taxon>
        <taxon>Bacteroidales</taxon>
        <taxon>Muribaculaceae</taxon>
        <taxon>Duncaniella</taxon>
    </lineage>
</organism>
<sequence length="357" mass="40349">MTHKSHILIKRITLSLVAFLLLVIIFTVFANVKVERAAAGKIYTSVDSVPHNKVALLLGTNPLNKWGRPNSYFTNRIKTASELYKAGKVDYIIASGDNHTKDYDEPTAMRDSLMAHGVPEDRIILDFAGFRTLDSVVRAKEIFGCDSLTIISQADHNARALYLAEANGIEAVAVSAPLRAGRWVRTRLAIREWLARDKMMLDIWFGKQPHFLGERIEIPDVMPQKSYATVEGMTMRIVSPDLVKTPVDSMIVEFTNSRDADLTTGEWYRIDTKSDEGSWIQAPYSKKYLDLLAKGTEVCFNGIGYSLKPDGSFRMTVKPWLYDLSDKSATYRLVKTFSYPPYPIQKSDTAYVEFQIR</sequence>
<dbReference type="GO" id="GO:0005886">
    <property type="term" value="C:plasma membrane"/>
    <property type="evidence" value="ECO:0007669"/>
    <property type="project" value="TreeGrafter"/>
</dbReference>
<evidence type="ECO:0000313" key="4">
    <source>
        <dbReference type="Proteomes" id="UP000297635"/>
    </source>
</evidence>
<evidence type="ECO:0000313" key="3">
    <source>
        <dbReference type="EMBL" id="TGG36985.1"/>
    </source>
</evidence>
<feature type="domain" description="DUF218" evidence="1">
    <location>
        <begin position="71"/>
        <end position="195"/>
    </location>
</feature>
<dbReference type="GeneID" id="82150956"/>
<dbReference type="CDD" id="cd06259">
    <property type="entry name" value="YdcF-like"/>
    <property type="match status" value="1"/>
</dbReference>
<dbReference type="Pfam" id="PF02698">
    <property type="entry name" value="DUF218"/>
    <property type="match status" value="1"/>
</dbReference>
<keyword evidence="4" id="KW-1185">Reference proteome</keyword>
<gene>
    <name evidence="3" type="ORF">EZ315_14275</name>
</gene>
<name>A0A4Z0V6C4_9BACT</name>
<dbReference type="InterPro" id="IPR003848">
    <property type="entry name" value="DUF218"/>
</dbReference>
<evidence type="ECO:0000259" key="1">
    <source>
        <dbReference type="Pfam" id="PF02698"/>
    </source>
</evidence>
<protein>
    <submittedName>
        <fullName evidence="3">Uncharacterized protein</fullName>
    </submittedName>
</protein>
<dbReference type="InterPro" id="IPR051599">
    <property type="entry name" value="Cell_Envelope_Assoc"/>
</dbReference>
<proteinExistence type="predicted"/>
<dbReference type="PANTHER" id="PTHR30336">
    <property type="entry name" value="INNER MEMBRANE PROTEIN, PROBABLE PERMEASE"/>
    <property type="match status" value="1"/>
</dbReference>